<dbReference type="EMBL" id="LR796435">
    <property type="protein sequence ID" value="CAB4144709.1"/>
    <property type="molecule type" value="Genomic_DNA"/>
</dbReference>
<proteinExistence type="predicted"/>
<protein>
    <submittedName>
        <fullName evidence="1">Uncharacterized protein</fullName>
    </submittedName>
</protein>
<organism evidence="1">
    <name type="scientific">uncultured Caudovirales phage</name>
    <dbReference type="NCBI Taxonomy" id="2100421"/>
    <lineage>
        <taxon>Viruses</taxon>
        <taxon>Duplodnaviria</taxon>
        <taxon>Heunggongvirae</taxon>
        <taxon>Uroviricota</taxon>
        <taxon>Caudoviricetes</taxon>
        <taxon>Peduoviridae</taxon>
        <taxon>Maltschvirus</taxon>
        <taxon>Maltschvirus maltsch</taxon>
    </lineage>
</organism>
<evidence type="ECO:0000313" key="1">
    <source>
        <dbReference type="EMBL" id="CAB4144709.1"/>
    </source>
</evidence>
<name>A0A6J5MMB9_9CAUD</name>
<gene>
    <name evidence="1" type="ORF">UFOVP457_62</name>
</gene>
<sequence>MNEIDTKILSFFERAKEIANIVEGEKRRYYGQDEAVTAWDNRINVIAKMVQAQEIHESH</sequence>
<reference evidence="1" key="1">
    <citation type="submission" date="2020-04" db="EMBL/GenBank/DDBJ databases">
        <authorList>
            <person name="Chiriac C."/>
            <person name="Salcher M."/>
            <person name="Ghai R."/>
            <person name="Kavagutti S V."/>
        </authorList>
    </citation>
    <scope>NUCLEOTIDE SEQUENCE</scope>
</reference>
<accession>A0A6J5MMB9</accession>